<gene>
    <name evidence="2" type="primary">RvY_05271-1</name>
    <name evidence="2" type="synonym">RvY_05271.1</name>
    <name evidence="2" type="ORF">RvY_05271</name>
</gene>
<dbReference type="AlphaFoldDB" id="A0A1D1UUI4"/>
<organism evidence="2 3">
    <name type="scientific">Ramazzottius varieornatus</name>
    <name type="common">Water bear</name>
    <name type="synonym">Tardigrade</name>
    <dbReference type="NCBI Taxonomy" id="947166"/>
    <lineage>
        <taxon>Eukaryota</taxon>
        <taxon>Metazoa</taxon>
        <taxon>Ecdysozoa</taxon>
        <taxon>Tardigrada</taxon>
        <taxon>Eutardigrada</taxon>
        <taxon>Parachela</taxon>
        <taxon>Hypsibioidea</taxon>
        <taxon>Ramazzottiidae</taxon>
        <taxon>Ramazzottius</taxon>
    </lineage>
</organism>
<sequence length="222" mass="24250">MAGRHWLRNKTKKETPASPRQHARRNAKVADDAVSETSDQTKYDLDYETVSKDELGVSDLQCPSVSSHKPKSSPPPTNDHHPFEPLMAQSDAIAKTLERALAATNANRDRIQRDLSTVSRPPVRPSCAPFKVAAQACHRHPSIFCLFITNSRTAQQDSDARFEPVEGPRCAARDGPSLQRRMEHLTAPRAGVFRICGFCIRGGSGAGSIGDLAVSANLARDL</sequence>
<feature type="compositionally biased region" description="Basic residues" evidence="1">
    <location>
        <begin position="1"/>
        <end position="11"/>
    </location>
</feature>
<name>A0A1D1UUI4_RAMVA</name>
<feature type="region of interest" description="Disordered" evidence="1">
    <location>
        <begin position="1"/>
        <end position="84"/>
    </location>
</feature>
<proteinExistence type="predicted"/>
<accession>A0A1D1UUI4</accession>
<evidence type="ECO:0000313" key="3">
    <source>
        <dbReference type="Proteomes" id="UP000186922"/>
    </source>
</evidence>
<keyword evidence="3" id="KW-1185">Reference proteome</keyword>
<reference evidence="2 3" key="1">
    <citation type="journal article" date="2016" name="Nat. Commun.">
        <title>Extremotolerant tardigrade genome and improved radiotolerance of human cultured cells by tardigrade-unique protein.</title>
        <authorList>
            <person name="Hashimoto T."/>
            <person name="Horikawa D.D."/>
            <person name="Saito Y."/>
            <person name="Kuwahara H."/>
            <person name="Kozuka-Hata H."/>
            <person name="Shin-I T."/>
            <person name="Minakuchi Y."/>
            <person name="Ohishi K."/>
            <person name="Motoyama A."/>
            <person name="Aizu T."/>
            <person name="Enomoto A."/>
            <person name="Kondo K."/>
            <person name="Tanaka S."/>
            <person name="Hara Y."/>
            <person name="Koshikawa S."/>
            <person name="Sagara H."/>
            <person name="Miura T."/>
            <person name="Yokobori S."/>
            <person name="Miyagawa K."/>
            <person name="Suzuki Y."/>
            <person name="Kubo T."/>
            <person name="Oyama M."/>
            <person name="Kohara Y."/>
            <person name="Fujiyama A."/>
            <person name="Arakawa K."/>
            <person name="Katayama T."/>
            <person name="Toyoda A."/>
            <person name="Kunieda T."/>
        </authorList>
    </citation>
    <scope>NUCLEOTIDE SEQUENCE [LARGE SCALE GENOMIC DNA]</scope>
    <source>
        <strain evidence="2 3">YOKOZUNA-1</strain>
    </source>
</reference>
<dbReference type="EMBL" id="BDGG01000002">
    <property type="protein sequence ID" value="GAU93309.1"/>
    <property type="molecule type" value="Genomic_DNA"/>
</dbReference>
<comment type="caution">
    <text evidence="2">The sequence shown here is derived from an EMBL/GenBank/DDBJ whole genome shotgun (WGS) entry which is preliminary data.</text>
</comment>
<feature type="compositionally biased region" description="Basic and acidic residues" evidence="1">
    <location>
        <begin position="39"/>
        <end position="55"/>
    </location>
</feature>
<evidence type="ECO:0000313" key="2">
    <source>
        <dbReference type="EMBL" id="GAU93309.1"/>
    </source>
</evidence>
<protein>
    <submittedName>
        <fullName evidence="2">Uncharacterized protein</fullName>
    </submittedName>
</protein>
<dbReference type="Proteomes" id="UP000186922">
    <property type="component" value="Unassembled WGS sequence"/>
</dbReference>
<evidence type="ECO:0000256" key="1">
    <source>
        <dbReference type="SAM" id="MobiDB-lite"/>
    </source>
</evidence>